<evidence type="ECO:0000313" key="3">
    <source>
        <dbReference type="EMBL" id="BCT02879.1"/>
    </source>
</evidence>
<name>A0A830ZVV1_9CAUD</name>
<feature type="domain" description="Phage tail lysozyme" evidence="2">
    <location>
        <begin position="137"/>
        <end position="168"/>
    </location>
</feature>
<accession>A0A830ZVV1</accession>
<protein>
    <recommendedName>
        <fullName evidence="2">Phage tail lysozyme domain-containing protein</fullName>
    </recommendedName>
</protein>
<dbReference type="EMBL" id="LC606164">
    <property type="protein sequence ID" value="BCT02879.1"/>
    <property type="molecule type" value="Genomic_DNA"/>
</dbReference>
<feature type="region of interest" description="Disordered" evidence="1">
    <location>
        <begin position="109"/>
        <end position="130"/>
    </location>
</feature>
<dbReference type="Gene3D" id="1.10.530.10">
    <property type="match status" value="1"/>
</dbReference>
<sequence length="172" mass="18281">MKLVNGLLQIWNNKKKIMELTKKGMEFWNSKGSIGTIGTTDSVGNPFPGASTPTPIEDNSLVIRTNGDGKYILISPKVGKGLVLLGNGKAIYFGDLDVQGKLTVKGKEIIPGQGGGPSGGGESTGGYPSELKTDAEKRAWRIYDILCNNGFTKQSACGILGNIQQETGKHLK</sequence>
<proteinExistence type="predicted"/>
<reference evidence="3" key="1">
    <citation type="submission" date="2021-02" db="EMBL/GenBank/DDBJ databases">
        <title>Analysis of enterococcal bacteriophages from clinical samples.</title>
        <authorList>
            <person name="Fard R.M.N."/>
            <person name="Elahi Y."/>
        </authorList>
    </citation>
    <scope>NUCLEOTIDE SEQUENCE</scope>
    <source>
        <strain evidence="3">Entfac.YE</strain>
    </source>
</reference>
<evidence type="ECO:0000259" key="2">
    <source>
        <dbReference type="Pfam" id="PF18013"/>
    </source>
</evidence>
<evidence type="ECO:0000256" key="1">
    <source>
        <dbReference type="SAM" id="MobiDB-lite"/>
    </source>
</evidence>
<dbReference type="Pfam" id="PF18013">
    <property type="entry name" value="Phage_lysozyme2"/>
    <property type="match status" value="1"/>
</dbReference>
<dbReference type="InterPro" id="IPR041219">
    <property type="entry name" value="Phage_lysozyme2"/>
</dbReference>
<organism evidence="3">
    <name type="scientific">Enterococcus phage Entfac.YE1</name>
    <dbReference type="NCBI Taxonomy" id="2803888"/>
    <lineage>
        <taxon>Viruses</taxon>
        <taxon>Duplodnaviria</taxon>
        <taxon>Heunggongvirae</taxon>
        <taxon>Uroviricota</taxon>
        <taxon>Caudoviricetes</taxon>
    </lineage>
</organism>
<feature type="compositionally biased region" description="Gly residues" evidence="1">
    <location>
        <begin position="112"/>
        <end position="124"/>
    </location>
</feature>